<comment type="caution">
    <text evidence="2">The sequence shown here is derived from an EMBL/GenBank/DDBJ whole genome shotgun (WGS) entry which is preliminary data.</text>
</comment>
<dbReference type="EMBL" id="JABELV010000116">
    <property type="protein sequence ID" value="KAG7530502.1"/>
    <property type="molecule type" value="Genomic_DNA"/>
</dbReference>
<dbReference type="Proteomes" id="UP000812966">
    <property type="component" value="Unassembled WGS sequence"/>
</dbReference>
<organism evidence="2 3">
    <name type="scientific">Filobasidium floriforme</name>
    <dbReference type="NCBI Taxonomy" id="5210"/>
    <lineage>
        <taxon>Eukaryota</taxon>
        <taxon>Fungi</taxon>
        <taxon>Dikarya</taxon>
        <taxon>Basidiomycota</taxon>
        <taxon>Agaricomycotina</taxon>
        <taxon>Tremellomycetes</taxon>
        <taxon>Filobasidiales</taxon>
        <taxon>Filobasidiaceae</taxon>
        <taxon>Filobasidium</taxon>
    </lineage>
</organism>
<accession>A0A8K0JI65</accession>
<gene>
    <name evidence="2" type="ORF">FFLO_04992</name>
</gene>
<dbReference type="AlphaFoldDB" id="A0A8K0JI65"/>
<reference evidence="2" key="1">
    <citation type="submission" date="2020-04" db="EMBL/GenBank/DDBJ databases">
        <title>Analysis of mating type loci in Filobasidium floriforme.</title>
        <authorList>
            <person name="Nowrousian M."/>
        </authorList>
    </citation>
    <scope>NUCLEOTIDE SEQUENCE</scope>
    <source>
        <strain evidence="2">CBS 6242</strain>
    </source>
</reference>
<protein>
    <submittedName>
        <fullName evidence="2">Uncharacterized protein</fullName>
    </submittedName>
</protein>
<name>A0A8K0JI65_9TREE</name>
<feature type="compositionally biased region" description="Acidic residues" evidence="1">
    <location>
        <begin position="59"/>
        <end position="86"/>
    </location>
</feature>
<feature type="region of interest" description="Disordered" evidence="1">
    <location>
        <begin position="311"/>
        <end position="337"/>
    </location>
</feature>
<evidence type="ECO:0000256" key="1">
    <source>
        <dbReference type="SAM" id="MobiDB-lite"/>
    </source>
</evidence>
<evidence type="ECO:0000313" key="2">
    <source>
        <dbReference type="EMBL" id="KAG7530502.1"/>
    </source>
</evidence>
<proteinExistence type="predicted"/>
<feature type="compositionally biased region" description="Polar residues" evidence="1">
    <location>
        <begin position="1"/>
        <end position="29"/>
    </location>
</feature>
<evidence type="ECO:0000313" key="3">
    <source>
        <dbReference type="Proteomes" id="UP000812966"/>
    </source>
</evidence>
<keyword evidence="3" id="KW-1185">Reference proteome</keyword>
<sequence>MTTNMYAIPQYESQTSTQPLSPTQVSTAEEASFPNAWGNVASQSTTSDVGDLRVTTFDDQYEDGKTDDEEMDDGETDDEEMDDEDLRQEQDHANDRKDRINKLKRWWREFQPPSSDPQDPRLSQTQESLCEIMKLYVVGSSGTTLLWDNESMAREIGVSWDVICGSVRADRRLYFTKDAIRDELELRGWLPPTWASTLSEPDEDEVLTHPLDRFKASHPQSETHYEECIRYAGMHHLDLQVDCEPKGRKYMRKPNSNSADDPDIIENKKKLKHYEARMVKGVWTALEDVYTVSDEAADGILESVYRQWVGQGDAGTSASPHPRPSNKRFSISPSARKTRARRALRAVAEIRQSPIVPPGQSRVWEGQPLPEVDTDSDAHADAVRNLMVQAARGATEIQFRHVVATLQQAASNSKQSRYPEIRTVDRNLHRILWRIVSSSSLTHGDKRLAIDVIVNVMVLALGPTPGLSHFFLMAKWRHFTEAMQQRENAHDAPLDTPSLEWSLQFLRDLKGIELSCTLHACRTRPSAFSGNKPDPRFYSWLARLQAFQCFVRHCDRRLIYNPDQSKEADSYRYLSVQIKMARGAADLGDNFPNFTSFECLYHAFKGEYTPSLATYLFLACHLIHANCRRMADKQRTV</sequence>
<feature type="region of interest" description="Disordered" evidence="1">
    <location>
        <begin position="1"/>
        <end position="95"/>
    </location>
</feature>